<dbReference type="InterPro" id="IPR008906">
    <property type="entry name" value="HATC_C_dom"/>
</dbReference>
<feature type="domain" description="HAT C-terminal dimerisation" evidence="1">
    <location>
        <begin position="459"/>
        <end position="514"/>
    </location>
</feature>
<dbReference type="InterPro" id="IPR052958">
    <property type="entry name" value="IFN-induced_PKR_regulator"/>
</dbReference>
<dbReference type="InterPro" id="IPR012337">
    <property type="entry name" value="RNaseH-like_sf"/>
</dbReference>
<sequence length="540" mass="62312">MAGYYSICMDTTFDVSHKEQLSFIVRYVFNSKIYERIIAIVESPLTTGKALFDIFKCVMEKCGLDWKNNLVGQSYDGAANMRGSYSGLQARILDENPKALFVWCHAHRLNLIVLSAVGSCKEAVDLFGNMEKLYSFITCSKKRSDIYRNKQKEIYPKKQIHAIKRIGTTRWMSNSFALTTIFETLEAILDMLEEVKNQDGPSDFKTATECNGLLMYFQSSRFIVTAFIFKHLFDILGPLSKLFQGRDLDILAAVNYLKKAENNISMMRSEEVYTNIFEEAKLFSEKRFGDFEINNLQSFRNRKKKVVRQIGEITFDEPIENPVQYFKVSVYFATIDIILQQIHDKFNENSVSVMKDIGLLSLKRIKEKTDLPQDAFKMICNIYGLNQELIKNEYIMFKEIVKDLDVKLLLKLPEKIHLDSDEDNIHSDLEESDGELDNYKNIGSLINIFETINTANIKAEFENLYNLIKLSLTLPTSSCTVERSFSKLKIIKTRLRSTMEQKRLENLMLISCEHDINIDIDKVIDIFAGNSSVLTKLLTY</sequence>
<dbReference type="GO" id="GO:0046983">
    <property type="term" value="F:protein dimerization activity"/>
    <property type="evidence" value="ECO:0007669"/>
    <property type="project" value="InterPro"/>
</dbReference>
<proteinExistence type="predicted"/>
<dbReference type="EMBL" id="GGMR01019390">
    <property type="protein sequence ID" value="MBY32009.1"/>
    <property type="molecule type" value="Transcribed_RNA"/>
</dbReference>
<dbReference type="Pfam" id="PF05699">
    <property type="entry name" value="Dimer_Tnp_hAT"/>
    <property type="match status" value="1"/>
</dbReference>
<dbReference type="AlphaFoldDB" id="A0A2S2PRB7"/>
<evidence type="ECO:0000259" key="1">
    <source>
        <dbReference type="Pfam" id="PF05699"/>
    </source>
</evidence>
<dbReference type="PANTHER" id="PTHR46289">
    <property type="entry name" value="52 KDA REPRESSOR OF THE INHIBITOR OF THE PROTEIN KINASE-LIKE PROTEIN-RELATED"/>
    <property type="match status" value="1"/>
</dbReference>
<name>A0A2S2PRB7_SCHGA</name>
<dbReference type="PANTHER" id="PTHR46289:SF14">
    <property type="entry name" value="DUF4371 DOMAIN-CONTAINING PROTEIN"/>
    <property type="match status" value="1"/>
</dbReference>
<dbReference type="SUPFAM" id="SSF53098">
    <property type="entry name" value="Ribonuclease H-like"/>
    <property type="match status" value="1"/>
</dbReference>
<organism evidence="2">
    <name type="scientific">Schizaphis graminum</name>
    <name type="common">Green bug aphid</name>
    <dbReference type="NCBI Taxonomy" id="13262"/>
    <lineage>
        <taxon>Eukaryota</taxon>
        <taxon>Metazoa</taxon>
        <taxon>Ecdysozoa</taxon>
        <taxon>Arthropoda</taxon>
        <taxon>Hexapoda</taxon>
        <taxon>Insecta</taxon>
        <taxon>Pterygota</taxon>
        <taxon>Neoptera</taxon>
        <taxon>Paraneoptera</taxon>
        <taxon>Hemiptera</taxon>
        <taxon>Sternorrhyncha</taxon>
        <taxon>Aphidomorpha</taxon>
        <taxon>Aphidoidea</taxon>
        <taxon>Aphididae</taxon>
        <taxon>Aphidini</taxon>
        <taxon>Schizaphis</taxon>
    </lineage>
</organism>
<gene>
    <name evidence="2" type="primary">ZMYM1_98</name>
    <name evidence="2" type="ORF">g.36600</name>
</gene>
<evidence type="ECO:0000313" key="2">
    <source>
        <dbReference type="EMBL" id="MBY32009.1"/>
    </source>
</evidence>
<accession>A0A2S2PRB7</accession>
<protein>
    <submittedName>
        <fullName evidence="2">Zinc finger MYM-type protein 1</fullName>
    </submittedName>
</protein>
<reference evidence="2" key="1">
    <citation type="submission" date="2018-04" db="EMBL/GenBank/DDBJ databases">
        <title>Transcriptome of Schizaphis graminum biotype I.</title>
        <authorList>
            <person name="Scully E.D."/>
            <person name="Geib S.M."/>
            <person name="Palmer N.A."/>
            <person name="Koch K."/>
            <person name="Bradshaw J."/>
            <person name="Heng-Moss T."/>
            <person name="Sarath G."/>
        </authorList>
    </citation>
    <scope>NUCLEOTIDE SEQUENCE</scope>
</reference>